<dbReference type="Proteomes" id="UP000027037">
    <property type="component" value="Unassembled WGS sequence"/>
</dbReference>
<dbReference type="RefSeq" id="WP_051601456.1">
    <property type="nucleotide sequence ID" value="NZ_AWFF01000045.1"/>
</dbReference>
<proteinExistence type="predicted"/>
<dbReference type="OrthoDB" id="7389862at2"/>
<reference evidence="1 2" key="1">
    <citation type="journal article" date="2014" name="Antonie Van Leeuwenhoek">
        <title>Hyphomonas beringensis sp. nov. and Hyphomonas chukchiensis sp. nov., isolated from surface seawater of the Bering Sea and Chukchi Sea.</title>
        <authorList>
            <person name="Li C."/>
            <person name="Lai Q."/>
            <person name="Li G."/>
            <person name="Dong C."/>
            <person name="Wang J."/>
            <person name="Liao Y."/>
            <person name="Shao Z."/>
        </authorList>
    </citation>
    <scope>NUCLEOTIDE SEQUENCE [LARGE SCALE GENOMIC DNA]</scope>
    <source>
        <strain evidence="1 2">25B14_1</strain>
    </source>
</reference>
<organism evidence="1 2">
    <name type="scientific">Hyphomonas beringensis</name>
    <dbReference type="NCBI Taxonomy" id="1280946"/>
    <lineage>
        <taxon>Bacteria</taxon>
        <taxon>Pseudomonadati</taxon>
        <taxon>Pseudomonadota</taxon>
        <taxon>Alphaproteobacteria</taxon>
        <taxon>Hyphomonadales</taxon>
        <taxon>Hyphomonadaceae</taxon>
        <taxon>Hyphomonas</taxon>
    </lineage>
</organism>
<dbReference type="AlphaFoldDB" id="A0A062U0D1"/>
<gene>
    <name evidence="1" type="ORF">HY29_16040</name>
</gene>
<dbReference type="EMBL" id="AWFF01000045">
    <property type="protein sequence ID" value="KCZ53781.1"/>
    <property type="molecule type" value="Genomic_DNA"/>
</dbReference>
<sequence length="249" mass="28486">MEQSEKNIHYNKVALADIARINTEVIARGDYPLAYRNIARSLEKHFDTALLRWRRGETPVPDMEQVLETSGKMLAAITNWSLNDETLNGVGYTWIIVHYAAFLLDRKVDLANERLVRIREHVSQYADVELDYHILDAIEGREWRDGLTEPFERLASKKRQMLAVETYRTYFNLLDTGGDAVRTEELVRIAETNYTKRARDAFFSGGPTYMGGGPDNPYVVDFMLAAILKKIGWTGETIHKWKWGAGAGQ</sequence>
<protein>
    <submittedName>
        <fullName evidence="1">Uncharacterized protein</fullName>
    </submittedName>
</protein>
<dbReference type="PATRIC" id="fig|1280946.3.peg.2374"/>
<dbReference type="eggNOG" id="ENOG502ZEU4">
    <property type="taxonomic scope" value="Bacteria"/>
</dbReference>
<dbReference type="STRING" id="1280946.HY29_16040"/>
<comment type="caution">
    <text evidence="1">The sequence shown here is derived from an EMBL/GenBank/DDBJ whole genome shotgun (WGS) entry which is preliminary data.</text>
</comment>
<accession>A0A062U0D1</accession>
<keyword evidence="2" id="KW-1185">Reference proteome</keyword>
<evidence type="ECO:0000313" key="2">
    <source>
        <dbReference type="Proteomes" id="UP000027037"/>
    </source>
</evidence>
<evidence type="ECO:0000313" key="1">
    <source>
        <dbReference type="EMBL" id="KCZ53781.1"/>
    </source>
</evidence>
<name>A0A062U0D1_9PROT</name>